<name>A0A336KPI0_CULSO</name>
<evidence type="ECO:0000256" key="7">
    <source>
        <dbReference type="SAM" id="MobiDB-lite"/>
    </source>
</evidence>
<keyword evidence="4" id="KW-0698">rRNA processing</keyword>
<keyword evidence="5" id="KW-0539">Nucleus</keyword>
<dbReference type="InterPro" id="IPR007276">
    <property type="entry name" value="Nop14"/>
</dbReference>
<feature type="compositionally biased region" description="Basic and acidic residues" evidence="7">
    <location>
        <begin position="225"/>
        <end position="277"/>
    </location>
</feature>
<dbReference type="Pfam" id="PF04147">
    <property type="entry name" value="Nop14"/>
    <property type="match status" value="1"/>
</dbReference>
<sequence>MAKAKKSKKNKSDKLYSKRSQPVEKKLNPFEMHINKEKHKILNKTLKNNRGFPGKSRDKAFKNRQETLGQEYLSKYKSNTLIDHRSDGYEMSGRQHKRTAIYNLNDEEVLTHKGQTLEQIERYDAPELDHDDSGDERLDSEFTEAAHFGGDGNENRDRKSVIDELIAESKRRKAEKIKENEQLLEITQVLDENWKNLVPLVGKMIKHDEVKEKPDEYDRTMRELIFERRGEPTNPLKSKEDLEKEENERLRKLELERERRMRDENDQSDVPKHKSADDLDDGYFAEDVTEENDRMLAYEIDGDAQNNENEEDSDQELNGAEAGSEENNEENGDDESDENEGSDENENEESESESEDNLDDLKESESDSNDEDSSQDKKPSTNRENIKKPSQRPTTEIDPKINLQKVPGNYHTFTSILQDRTPKEQGQIIAAMIRNNNIFPVNERKDKLLSLFAFILQQINDLFTEITTENISENFKLLNQYLPHLYTLAQQYSEDTGKCLKEVLREKQETFKKRQKFFPGLDTIIFFKIISVIYSTSDFRHPIVTPAVIFLSQILTRSRVNARRDIGLGLFLVTIFLEFSQLSKRILPACFNFLNGILYLCIKKRPVEQLNVVPPFRNGSNLLTPDKKVADSNEKLFKMIGVDLISNDLDEEFKLRALVTTLGLIVEYLKIQEESPGLHYFVRNSLIYLEKLDKSCYPETVGQRIDETIETLRKFTEIKVNYLVEKERKPKALRQIDPKIEKVFDGARKHKVMSKVKAEREKLMHKFKREKKGALREIRRDNEYLTKLKLKQQIESDRIRQDKVKRIYSEAFNQQGELNAMKRKNKR</sequence>
<organism evidence="8">
    <name type="scientific">Culicoides sonorensis</name>
    <name type="common">Biting midge</name>
    <dbReference type="NCBI Taxonomy" id="179676"/>
    <lineage>
        <taxon>Eukaryota</taxon>
        <taxon>Metazoa</taxon>
        <taxon>Ecdysozoa</taxon>
        <taxon>Arthropoda</taxon>
        <taxon>Hexapoda</taxon>
        <taxon>Insecta</taxon>
        <taxon>Pterygota</taxon>
        <taxon>Neoptera</taxon>
        <taxon>Endopterygota</taxon>
        <taxon>Diptera</taxon>
        <taxon>Nematocera</taxon>
        <taxon>Chironomoidea</taxon>
        <taxon>Ceratopogonidae</taxon>
        <taxon>Ceratopogoninae</taxon>
        <taxon>Culicoides</taxon>
        <taxon>Monoculicoides</taxon>
    </lineage>
</organism>
<evidence type="ECO:0000256" key="1">
    <source>
        <dbReference type="ARBA" id="ARBA00004604"/>
    </source>
</evidence>
<dbReference type="VEuPathDB" id="VectorBase:CSON012109"/>
<evidence type="ECO:0000256" key="4">
    <source>
        <dbReference type="ARBA" id="ARBA00022552"/>
    </source>
</evidence>
<protein>
    <submittedName>
        <fullName evidence="8">CSON012109 protein</fullName>
    </submittedName>
</protein>
<dbReference type="OMA" id="KSCWPSL"/>
<feature type="compositionally biased region" description="Basic and acidic residues" evidence="7">
    <location>
        <begin position="10"/>
        <end position="28"/>
    </location>
</feature>
<keyword evidence="3" id="KW-0690">Ribosome biogenesis</keyword>
<evidence type="ECO:0000256" key="2">
    <source>
        <dbReference type="ARBA" id="ARBA00007466"/>
    </source>
</evidence>
<comment type="similarity">
    <text evidence="2">Belongs to the NOP14 family.</text>
</comment>
<feature type="compositionally biased region" description="Acidic residues" evidence="7">
    <location>
        <begin position="323"/>
        <end position="358"/>
    </location>
</feature>
<reference evidence="8" key="1">
    <citation type="submission" date="2018-04" db="EMBL/GenBank/DDBJ databases">
        <authorList>
            <person name="Go L.Y."/>
            <person name="Mitchell J.A."/>
        </authorList>
    </citation>
    <scope>NUCLEOTIDE SEQUENCE</scope>
    <source>
        <tissue evidence="8">Whole organism</tissue>
    </source>
</reference>
<dbReference type="GO" id="GO:0032040">
    <property type="term" value="C:small-subunit processome"/>
    <property type="evidence" value="ECO:0007669"/>
    <property type="project" value="InterPro"/>
</dbReference>
<proteinExistence type="inferred from homology"/>
<reference evidence="9" key="2">
    <citation type="submission" date="2018-07" db="EMBL/GenBank/DDBJ databases">
        <authorList>
            <person name="Quirk P.G."/>
            <person name="Krulwich T.A."/>
        </authorList>
    </citation>
    <scope>NUCLEOTIDE SEQUENCE</scope>
</reference>
<feature type="region of interest" description="Disordered" evidence="7">
    <location>
        <begin position="225"/>
        <end position="400"/>
    </location>
</feature>
<dbReference type="GO" id="GO:0030692">
    <property type="term" value="C:Noc4p-Nop14p complex"/>
    <property type="evidence" value="ECO:0007669"/>
    <property type="project" value="TreeGrafter"/>
</dbReference>
<evidence type="ECO:0000313" key="8">
    <source>
        <dbReference type="EMBL" id="SSX04893.1"/>
    </source>
</evidence>
<feature type="region of interest" description="Disordered" evidence="7">
    <location>
        <begin position="1"/>
        <end position="32"/>
    </location>
</feature>
<dbReference type="PANTHER" id="PTHR23183:SF0">
    <property type="entry name" value="NUCLEOLAR PROTEIN 14"/>
    <property type="match status" value="1"/>
</dbReference>
<comment type="function">
    <text evidence="6">Involved in nucleolar processing of pre-18S ribosomal RNA. Has a role in the nuclear export of 40S pre-ribosomal subunit to the cytoplasm.</text>
</comment>
<dbReference type="AlphaFoldDB" id="A0A336KPI0"/>
<feature type="compositionally biased region" description="Basic and acidic residues" evidence="7">
    <location>
        <begin position="374"/>
        <end position="387"/>
    </location>
</feature>
<accession>A0A336KPI0</accession>
<feature type="compositionally biased region" description="Acidic residues" evidence="7">
    <location>
        <begin position="278"/>
        <end position="290"/>
    </location>
</feature>
<evidence type="ECO:0000256" key="6">
    <source>
        <dbReference type="ARBA" id="ARBA00024695"/>
    </source>
</evidence>
<dbReference type="EMBL" id="UFQT01000555">
    <property type="protein sequence ID" value="SSX25256.1"/>
    <property type="molecule type" value="Genomic_DNA"/>
</dbReference>
<dbReference type="GO" id="GO:0030490">
    <property type="term" value="P:maturation of SSU-rRNA"/>
    <property type="evidence" value="ECO:0007669"/>
    <property type="project" value="TreeGrafter"/>
</dbReference>
<dbReference type="PANTHER" id="PTHR23183">
    <property type="entry name" value="NOP14"/>
    <property type="match status" value="1"/>
</dbReference>
<comment type="subcellular location">
    <subcellularLocation>
        <location evidence="1">Nucleus</location>
        <location evidence="1">Nucleolus</location>
    </subcellularLocation>
</comment>
<gene>
    <name evidence="8" type="primary">CSON012109</name>
</gene>
<dbReference type="EMBL" id="UFQS01000555">
    <property type="protein sequence ID" value="SSX04893.1"/>
    <property type="molecule type" value="Genomic_DNA"/>
</dbReference>
<evidence type="ECO:0000256" key="5">
    <source>
        <dbReference type="ARBA" id="ARBA00023242"/>
    </source>
</evidence>
<evidence type="ECO:0000313" key="9">
    <source>
        <dbReference type="EMBL" id="SSX25256.1"/>
    </source>
</evidence>
<evidence type="ECO:0000256" key="3">
    <source>
        <dbReference type="ARBA" id="ARBA00022517"/>
    </source>
</evidence>